<keyword evidence="2" id="KW-1185">Reference proteome</keyword>
<name>A0AAE1AU40_9GAST</name>
<dbReference type="AlphaFoldDB" id="A0AAE1AU40"/>
<dbReference type="Proteomes" id="UP001283361">
    <property type="component" value="Unassembled WGS sequence"/>
</dbReference>
<accession>A0AAE1AU40</accession>
<reference evidence="1" key="1">
    <citation type="journal article" date="2023" name="G3 (Bethesda)">
        <title>A reference genome for the long-term kleptoplast-retaining sea slug Elysia crispata morphotype clarki.</title>
        <authorList>
            <person name="Eastman K.E."/>
            <person name="Pendleton A.L."/>
            <person name="Shaikh M.A."/>
            <person name="Suttiyut T."/>
            <person name="Ogas R."/>
            <person name="Tomko P."/>
            <person name="Gavelis G."/>
            <person name="Widhalm J.R."/>
            <person name="Wisecaver J.H."/>
        </authorList>
    </citation>
    <scope>NUCLEOTIDE SEQUENCE</scope>
    <source>
        <strain evidence="1">ECLA1</strain>
    </source>
</reference>
<dbReference type="EMBL" id="JAWDGP010001161">
    <property type="protein sequence ID" value="KAK3793973.1"/>
    <property type="molecule type" value="Genomic_DNA"/>
</dbReference>
<gene>
    <name evidence="1" type="ORF">RRG08_018242</name>
</gene>
<comment type="caution">
    <text evidence="1">The sequence shown here is derived from an EMBL/GenBank/DDBJ whole genome shotgun (WGS) entry which is preliminary data.</text>
</comment>
<evidence type="ECO:0000313" key="1">
    <source>
        <dbReference type="EMBL" id="KAK3793973.1"/>
    </source>
</evidence>
<protein>
    <submittedName>
        <fullName evidence="1">Uncharacterized protein</fullName>
    </submittedName>
</protein>
<organism evidence="1 2">
    <name type="scientific">Elysia crispata</name>
    <name type="common">lettuce slug</name>
    <dbReference type="NCBI Taxonomy" id="231223"/>
    <lineage>
        <taxon>Eukaryota</taxon>
        <taxon>Metazoa</taxon>
        <taxon>Spiralia</taxon>
        <taxon>Lophotrochozoa</taxon>
        <taxon>Mollusca</taxon>
        <taxon>Gastropoda</taxon>
        <taxon>Heterobranchia</taxon>
        <taxon>Euthyneura</taxon>
        <taxon>Panpulmonata</taxon>
        <taxon>Sacoglossa</taxon>
        <taxon>Placobranchoidea</taxon>
        <taxon>Plakobranchidae</taxon>
        <taxon>Elysia</taxon>
    </lineage>
</organism>
<proteinExistence type="predicted"/>
<sequence length="97" mass="10676">MCVCGEGGGVRRPSAKRLRYARYVLIVQLNRNVDICKSAYTVLTWKGWTDSTLCPGCVSSVARLELITALLSLIKCEVLVPRITGDLVGFITERDEG</sequence>
<evidence type="ECO:0000313" key="2">
    <source>
        <dbReference type="Proteomes" id="UP001283361"/>
    </source>
</evidence>